<dbReference type="PATRIC" id="fig|1286171.3.peg.2884"/>
<dbReference type="PANTHER" id="PTHR43537">
    <property type="entry name" value="TRANSCRIPTIONAL REGULATOR, GNTR FAMILY"/>
    <property type="match status" value="1"/>
</dbReference>
<keyword evidence="5" id="KW-0614">Plasmid</keyword>
<dbReference type="SMART" id="SM00895">
    <property type="entry name" value="FCD"/>
    <property type="match status" value="1"/>
</dbReference>
<organism evidence="5 6">
    <name type="scientific">Peptoclostridium acidaminophilum DSM 3953</name>
    <dbReference type="NCBI Taxonomy" id="1286171"/>
    <lineage>
        <taxon>Bacteria</taxon>
        <taxon>Bacillati</taxon>
        <taxon>Bacillota</taxon>
        <taxon>Clostridia</taxon>
        <taxon>Peptostreptococcales</taxon>
        <taxon>Peptoclostridiaceae</taxon>
        <taxon>Peptoclostridium</taxon>
    </lineage>
</organism>
<evidence type="ECO:0000313" key="5">
    <source>
        <dbReference type="EMBL" id="AHM58205.1"/>
    </source>
</evidence>
<dbReference type="Pfam" id="PF00392">
    <property type="entry name" value="GntR"/>
    <property type="match status" value="1"/>
</dbReference>
<dbReference type="InterPro" id="IPR036390">
    <property type="entry name" value="WH_DNA-bd_sf"/>
</dbReference>
<dbReference type="InterPro" id="IPR000524">
    <property type="entry name" value="Tscrpt_reg_HTH_GntR"/>
</dbReference>
<dbReference type="InterPro" id="IPR008920">
    <property type="entry name" value="TF_FadR/GntR_C"/>
</dbReference>
<evidence type="ECO:0000259" key="4">
    <source>
        <dbReference type="PROSITE" id="PS50949"/>
    </source>
</evidence>
<dbReference type="Gene3D" id="1.20.120.530">
    <property type="entry name" value="GntR ligand-binding domain-like"/>
    <property type="match status" value="1"/>
</dbReference>
<dbReference type="SUPFAM" id="SSF46785">
    <property type="entry name" value="Winged helix' DNA-binding domain"/>
    <property type="match status" value="1"/>
</dbReference>
<dbReference type="CDD" id="cd07377">
    <property type="entry name" value="WHTH_GntR"/>
    <property type="match status" value="1"/>
</dbReference>
<keyword evidence="6" id="KW-1185">Reference proteome</keyword>
<keyword evidence="3" id="KW-0804">Transcription</keyword>
<dbReference type="PANTHER" id="PTHR43537:SF41">
    <property type="entry name" value="TRANSCRIPTIONAL REGULATORY PROTEIN"/>
    <property type="match status" value="1"/>
</dbReference>
<proteinExistence type="predicted"/>
<keyword evidence="2" id="KW-0238">DNA-binding</keyword>
<dbReference type="SUPFAM" id="SSF48008">
    <property type="entry name" value="GntR ligand-binding domain-like"/>
    <property type="match status" value="1"/>
</dbReference>
<geneLocation type="plasmid" evidence="5 6">
    <name>EAL2_808p</name>
</geneLocation>
<evidence type="ECO:0000256" key="3">
    <source>
        <dbReference type="ARBA" id="ARBA00023163"/>
    </source>
</evidence>
<dbReference type="EMBL" id="CP007453">
    <property type="protein sequence ID" value="AHM58205.1"/>
    <property type="molecule type" value="Genomic_DNA"/>
</dbReference>
<dbReference type="InterPro" id="IPR011711">
    <property type="entry name" value="GntR_C"/>
</dbReference>
<dbReference type="AlphaFoldDB" id="W8TBJ9"/>
<dbReference type="Gene3D" id="1.10.10.10">
    <property type="entry name" value="Winged helix-like DNA-binding domain superfamily/Winged helix DNA-binding domain"/>
    <property type="match status" value="1"/>
</dbReference>
<evidence type="ECO:0000256" key="2">
    <source>
        <dbReference type="ARBA" id="ARBA00023125"/>
    </source>
</evidence>
<accession>W8TBJ9</accession>
<protein>
    <submittedName>
        <fullName evidence="5">Transcriptional regulator, GntR family</fullName>
    </submittedName>
</protein>
<dbReference type="SMART" id="SM00345">
    <property type="entry name" value="HTH_GNTR"/>
    <property type="match status" value="1"/>
</dbReference>
<dbReference type="PROSITE" id="PS50949">
    <property type="entry name" value="HTH_GNTR"/>
    <property type="match status" value="1"/>
</dbReference>
<feature type="domain" description="HTH gntR-type" evidence="4">
    <location>
        <begin position="1"/>
        <end position="66"/>
    </location>
</feature>
<evidence type="ECO:0000256" key="1">
    <source>
        <dbReference type="ARBA" id="ARBA00023015"/>
    </source>
</evidence>
<dbReference type="HOGENOM" id="CLU_017584_5_4_9"/>
<dbReference type="InterPro" id="IPR036388">
    <property type="entry name" value="WH-like_DNA-bd_sf"/>
</dbReference>
<reference evidence="5 6" key="1">
    <citation type="journal article" date="2014" name="Genome Announc.">
        <title>Complete Genome Sequence of Amino Acid-Utilizing Eubacterium acidaminophilum al-2 (DSM 3953).</title>
        <authorList>
            <person name="Poehlein A."/>
            <person name="Andreesen J.R."/>
            <person name="Daniel R."/>
        </authorList>
    </citation>
    <scope>NUCLEOTIDE SEQUENCE [LARGE SCALE GENOMIC DNA]</scope>
    <source>
        <strain evidence="5 6">DSM 3953</strain>
        <plasmid evidence="6">Plasmid EAL2_808p</plasmid>
    </source>
</reference>
<dbReference type="Proteomes" id="UP000019591">
    <property type="component" value="Plasmid EAL2_808p"/>
</dbReference>
<sequence>MPDIIAEALREAILNGELKGGESLKQEEIAGIFNASMIPVREALRRLEAQGLVKIFPNKGAIVSALSADEVRELFEIRILLEKGALEFAIDNLTDEDLTYAESILTQMDCITDGSTLSQLNWKFHFTIYKASGRMRLMELIENMHLNVERYMRIYLLDMHYHPTSQEEHYKLLEACKVKDSTTACSLLQNHMEKACNLLAEFLSSQTN</sequence>
<gene>
    <name evidence="5" type="ORF">EAL2_808p07020</name>
</gene>
<keyword evidence="1" id="KW-0805">Transcription regulation</keyword>
<dbReference type="GO" id="GO:0003677">
    <property type="term" value="F:DNA binding"/>
    <property type="evidence" value="ECO:0007669"/>
    <property type="project" value="UniProtKB-KW"/>
</dbReference>
<dbReference type="eggNOG" id="COG1802">
    <property type="taxonomic scope" value="Bacteria"/>
</dbReference>
<evidence type="ECO:0000313" key="6">
    <source>
        <dbReference type="Proteomes" id="UP000019591"/>
    </source>
</evidence>
<dbReference type="GO" id="GO:0003700">
    <property type="term" value="F:DNA-binding transcription factor activity"/>
    <property type="evidence" value="ECO:0007669"/>
    <property type="project" value="InterPro"/>
</dbReference>
<dbReference type="KEGG" id="eac:EAL2_808p07020"/>
<dbReference type="Pfam" id="PF07729">
    <property type="entry name" value="FCD"/>
    <property type="match status" value="1"/>
</dbReference>
<name>W8TBJ9_PEPAC</name>